<dbReference type="EMBL" id="CP104562">
    <property type="protein sequence ID" value="UXH78637.1"/>
    <property type="molecule type" value="Genomic_DNA"/>
</dbReference>
<sequence>MAQVERPLVEPGSVLRTFTEAEAAALTEDWLGVFRPNREGSNVRRYLWHVFGGLGDNYASCSGDAALAAYAQREAPEYLVLSNDRRLAFATDRRPERIALSDCLVFPPNFAWTMAFTHEDGWLGPFFATHPDGARLDAANLAQIRKRREVAMAKAKGWR</sequence>
<keyword evidence="2" id="KW-1185">Reference proteome</keyword>
<dbReference type="RefSeq" id="WP_261758468.1">
    <property type="nucleotide sequence ID" value="NZ_CP104562.2"/>
</dbReference>
<reference evidence="1" key="1">
    <citation type="submission" date="2022-10" db="EMBL/GenBank/DDBJ databases">
        <title>Characterization and whole genome sequencing of a new Roseateles species, isolated from fresh water.</title>
        <authorList>
            <person name="Guliayeva D.Y."/>
            <person name="Akhremchuk A.E."/>
            <person name="Sikolenko M.A."/>
            <person name="Valentovich L.N."/>
            <person name="Sidarenka A.V."/>
        </authorList>
    </citation>
    <scope>NUCLEOTIDE SEQUENCE</scope>
    <source>
        <strain evidence="1">BIM B-1768</strain>
    </source>
</reference>
<evidence type="ECO:0000313" key="2">
    <source>
        <dbReference type="Proteomes" id="UP001064933"/>
    </source>
</evidence>
<gene>
    <name evidence="1" type="ORF">N4261_01465</name>
</gene>
<dbReference type="Proteomes" id="UP001064933">
    <property type="component" value="Chromosome"/>
</dbReference>
<accession>A0ABY6B0B5</accession>
<name>A0ABY6B0B5_9BURK</name>
<protein>
    <submittedName>
        <fullName evidence="1">DUF4275 family protein</fullName>
    </submittedName>
</protein>
<organism evidence="1 2">
    <name type="scientific">Roseateles amylovorans</name>
    <dbReference type="NCBI Taxonomy" id="2978473"/>
    <lineage>
        <taxon>Bacteria</taxon>
        <taxon>Pseudomonadati</taxon>
        <taxon>Pseudomonadota</taxon>
        <taxon>Betaproteobacteria</taxon>
        <taxon>Burkholderiales</taxon>
        <taxon>Sphaerotilaceae</taxon>
        <taxon>Roseateles</taxon>
    </lineage>
</organism>
<evidence type="ECO:0000313" key="1">
    <source>
        <dbReference type="EMBL" id="UXH78637.1"/>
    </source>
</evidence>
<proteinExistence type="predicted"/>